<proteinExistence type="predicted"/>
<dbReference type="EMBL" id="KB456269">
    <property type="protein sequence ID" value="EMF09370.1"/>
    <property type="molecule type" value="Genomic_DNA"/>
</dbReference>
<name>N1QDD7_SPHMS</name>
<dbReference type="STRING" id="692275.N1QDD7"/>
<dbReference type="OrthoDB" id="3644557at2759"/>
<dbReference type="Proteomes" id="UP000016931">
    <property type="component" value="Unassembled WGS sequence"/>
</dbReference>
<feature type="region of interest" description="Disordered" evidence="1">
    <location>
        <begin position="20"/>
        <end position="66"/>
    </location>
</feature>
<dbReference type="eggNOG" id="ENOG502T2UH">
    <property type="taxonomic scope" value="Eukaryota"/>
</dbReference>
<organism evidence="2 3">
    <name type="scientific">Sphaerulina musiva (strain SO2202)</name>
    <name type="common">Poplar stem canker fungus</name>
    <name type="synonym">Septoria musiva</name>
    <dbReference type="NCBI Taxonomy" id="692275"/>
    <lineage>
        <taxon>Eukaryota</taxon>
        <taxon>Fungi</taxon>
        <taxon>Dikarya</taxon>
        <taxon>Ascomycota</taxon>
        <taxon>Pezizomycotina</taxon>
        <taxon>Dothideomycetes</taxon>
        <taxon>Dothideomycetidae</taxon>
        <taxon>Mycosphaerellales</taxon>
        <taxon>Mycosphaerellaceae</taxon>
        <taxon>Sphaerulina</taxon>
    </lineage>
</organism>
<dbReference type="RefSeq" id="XP_016757491.1">
    <property type="nucleotide sequence ID" value="XM_016900878.1"/>
</dbReference>
<dbReference type="AlphaFoldDB" id="N1QDD7"/>
<accession>N1QDD7</accession>
<reference evidence="2 3" key="1">
    <citation type="journal article" date="2012" name="PLoS Pathog.">
        <title>Diverse lifestyles and strategies of plant pathogenesis encoded in the genomes of eighteen Dothideomycetes fungi.</title>
        <authorList>
            <person name="Ohm R.A."/>
            <person name="Feau N."/>
            <person name="Henrissat B."/>
            <person name="Schoch C.L."/>
            <person name="Horwitz B.A."/>
            <person name="Barry K.W."/>
            <person name="Condon B.J."/>
            <person name="Copeland A.C."/>
            <person name="Dhillon B."/>
            <person name="Glaser F."/>
            <person name="Hesse C.N."/>
            <person name="Kosti I."/>
            <person name="LaButti K."/>
            <person name="Lindquist E.A."/>
            <person name="Lucas S."/>
            <person name="Salamov A.A."/>
            <person name="Bradshaw R.E."/>
            <person name="Ciuffetti L."/>
            <person name="Hamelin R.C."/>
            <person name="Kema G.H.J."/>
            <person name="Lawrence C."/>
            <person name="Scott J.A."/>
            <person name="Spatafora J.W."/>
            <person name="Turgeon B.G."/>
            <person name="de Wit P.J.G.M."/>
            <person name="Zhong S."/>
            <person name="Goodwin S.B."/>
            <person name="Grigoriev I.V."/>
        </authorList>
    </citation>
    <scope>NUCLEOTIDE SEQUENCE [LARGE SCALE GENOMIC DNA]</scope>
    <source>
        <strain evidence="2 3">SO2202</strain>
    </source>
</reference>
<dbReference type="GeneID" id="27898015"/>
<feature type="compositionally biased region" description="Polar residues" evidence="1">
    <location>
        <begin position="27"/>
        <end position="38"/>
    </location>
</feature>
<keyword evidence="3" id="KW-1185">Reference proteome</keyword>
<gene>
    <name evidence="2" type="ORF">SEPMUDRAFT_110866</name>
</gene>
<sequence>MATMFKEILQHNTQRFLMKKNKKSDNQTHSNGIYQDQNPPYGDTRISSHVNHFPPREEPHAHASLPNRYNHRVSVPANNLPSYQDRPYATSQYYVSSNNVIPSSNTTIRQSFLSSVQSRLTTAATPTCSPRPTSQAAVPPPYEQAFKASMTKDVIKLLPSERILFHISRGGGGGGGESNKKKKESSFSSSTKYPIILSRAHDNSLLGTVKFKELSTSVYFSLHAGHEAKMSNEGTWTDRWCYRSTVFGGEKWCWKMVKDGVGELQVVSSGEVMAKLDKGGVLVIDRRDVSHAAVDEIVISAYALWEKLRRDKKEGEMVEMVAEVLLGG</sequence>
<evidence type="ECO:0000256" key="1">
    <source>
        <dbReference type="SAM" id="MobiDB-lite"/>
    </source>
</evidence>
<evidence type="ECO:0000313" key="2">
    <source>
        <dbReference type="EMBL" id="EMF09370.1"/>
    </source>
</evidence>
<protein>
    <submittedName>
        <fullName evidence="2">Uncharacterized protein</fullName>
    </submittedName>
</protein>
<dbReference type="HOGENOM" id="CLU_847773_0_0_1"/>
<evidence type="ECO:0000313" key="3">
    <source>
        <dbReference type="Proteomes" id="UP000016931"/>
    </source>
</evidence>